<dbReference type="Gene3D" id="3.40.50.1000">
    <property type="entry name" value="HAD superfamily/HAD-like"/>
    <property type="match status" value="1"/>
</dbReference>
<dbReference type="InterPro" id="IPR023198">
    <property type="entry name" value="PGP-like_dom2"/>
</dbReference>
<comment type="caution">
    <text evidence="2">The sequence shown here is derived from an EMBL/GenBank/DDBJ whole genome shotgun (WGS) entry which is preliminary data.</text>
</comment>
<evidence type="ECO:0000313" key="2">
    <source>
        <dbReference type="EMBL" id="MST59442.1"/>
    </source>
</evidence>
<proteinExistence type="predicted"/>
<evidence type="ECO:0000256" key="1">
    <source>
        <dbReference type="SAM" id="MobiDB-lite"/>
    </source>
</evidence>
<organism evidence="2 3">
    <name type="scientific">Parafannyhessea umbonata</name>
    <dbReference type="NCBI Taxonomy" id="604330"/>
    <lineage>
        <taxon>Bacteria</taxon>
        <taxon>Bacillati</taxon>
        <taxon>Actinomycetota</taxon>
        <taxon>Coriobacteriia</taxon>
        <taxon>Coriobacteriales</taxon>
        <taxon>Atopobiaceae</taxon>
        <taxon>Parafannyhessea</taxon>
    </lineage>
</organism>
<dbReference type="PANTHER" id="PTHR43481">
    <property type="entry name" value="FRUCTOSE-1-PHOSPHATE PHOSPHATASE"/>
    <property type="match status" value="1"/>
</dbReference>
<sequence>MTYRTTQIMSYLYFDLIHKSKYRAHASRLVAPEQNSSPRYNGRHHTGTTPTGDTMAIPRPTRIQAALFDFDGTLADTERLGIELDDEAYAHFGITPTQGEKNSLAGTDGLESIPALFRAHGMDVSAAEFFAHRRPSDVIYEEMPLEASPGARELMGRLRAGGTRVAVVSTTEHRLVVTALGRVGLLDLVDLVVGGDDVARHKPDPEPYARALKALGVAAHEAVAFEDSPSGVASAQAAGVHTLGYTGSSVPQDLSAADELFSSFELLDL</sequence>
<dbReference type="SFLD" id="SFLDG01129">
    <property type="entry name" value="C1.5:_HAD__Beta-PGM__Phosphata"/>
    <property type="match status" value="1"/>
</dbReference>
<dbReference type="AlphaFoldDB" id="A0A6N7X5D3"/>
<dbReference type="PANTHER" id="PTHR43481:SF4">
    <property type="entry name" value="GLYCEROL-1-PHOSPHATE PHOSPHOHYDROLASE 1-RELATED"/>
    <property type="match status" value="1"/>
</dbReference>
<gene>
    <name evidence="2" type="ORF">FYJ69_00745</name>
</gene>
<dbReference type="SUPFAM" id="SSF56784">
    <property type="entry name" value="HAD-like"/>
    <property type="match status" value="1"/>
</dbReference>
<reference evidence="2 3" key="1">
    <citation type="submission" date="2019-08" db="EMBL/GenBank/DDBJ databases">
        <title>In-depth cultivation of the pig gut microbiome towards novel bacterial diversity and tailored functional studies.</title>
        <authorList>
            <person name="Wylensek D."/>
            <person name="Hitch T.C.A."/>
            <person name="Clavel T."/>
        </authorList>
    </citation>
    <scope>NUCLEOTIDE SEQUENCE [LARGE SCALE GENOMIC DNA]</scope>
    <source>
        <strain evidence="2 3">WB01_CNA04</strain>
    </source>
</reference>
<dbReference type="InterPro" id="IPR036412">
    <property type="entry name" value="HAD-like_sf"/>
</dbReference>
<accession>A0A6N7X5D3</accession>
<dbReference type="SFLD" id="SFLDS00003">
    <property type="entry name" value="Haloacid_Dehalogenase"/>
    <property type="match status" value="1"/>
</dbReference>
<dbReference type="InterPro" id="IPR023214">
    <property type="entry name" value="HAD_sf"/>
</dbReference>
<evidence type="ECO:0000313" key="3">
    <source>
        <dbReference type="Proteomes" id="UP000434342"/>
    </source>
</evidence>
<dbReference type="GO" id="GO:0050308">
    <property type="term" value="F:sugar-phosphatase activity"/>
    <property type="evidence" value="ECO:0007669"/>
    <property type="project" value="TreeGrafter"/>
</dbReference>
<dbReference type="NCBIfam" id="TIGR01509">
    <property type="entry name" value="HAD-SF-IA-v3"/>
    <property type="match status" value="1"/>
</dbReference>
<protein>
    <submittedName>
        <fullName evidence="2">HAD family phosphatase</fullName>
    </submittedName>
</protein>
<dbReference type="Gene3D" id="1.10.150.240">
    <property type="entry name" value="Putative phosphatase, domain 2"/>
    <property type="match status" value="1"/>
</dbReference>
<feature type="region of interest" description="Disordered" evidence="1">
    <location>
        <begin position="31"/>
        <end position="57"/>
    </location>
</feature>
<dbReference type="EMBL" id="VUND01000001">
    <property type="protein sequence ID" value="MST59442.1"/>
    <property type="molecule type" value="Genomic_DNA"/>
</dbReference>
<dbReference type="InterPro" id="IPR051806">
    <property type="entry name" value="HAD-like_SPP"/>
</dbReference>
<dbReference type="Proteomes" id="UP000434342">
    <property type="component" value="Unassembled WGS sequence"/>
</dbReference>
<dbReference type="PRINTS" id="PR00413">
    <property type="entry name" value="HADHALOGNASE"/>
</dbReference>
<name>A0A6N7X5D3_9ACTN</name>
<dbReference type="Pfam" id="PF13419">
    <property type="entry name" value="HAD_2"/>
    <property type="match status" value="1"/>
</dbReference>
<dbReference type="InterPro" id="IPR041492">
    <property type="entry name" value="HAD_2"/>
</dbReference>
<dbReference type="InterPro" id="IPR006439">
    <property type="entry name" value="HAD-SF_hydro_IA"/>
</dbReference>